<dbReference type="GO" id="GO:0004252">
    <property type="term" value="F:serine-type endopeptidase activity"/>
    <property type="evidence" value="ECO:0007669"/>
    <property type="project" value="InterPro"/>
</dbReference>
<evidence type="ECO:0000256" key="2">
    <source>
        <dbReference type="ARBA" id="ARBA00022729"/>
    </source>
</evidence>
<proteinExistence type="inferred from homology"/>
<dbReference type="InterPro" id="IPR009003">
    <property type="entry name" value="Peptidase_S1_PA"/>
</dbReference>
<name>A0A2V0NXK8_9CHLO</name>
<dbReference type="Pfam" id="PF00089">
    <property type="entry name" value="Trypsin"/>
    <property type="match status" value="1"/>
</dbReference>
<dbReference type="InterPro" id="IPR001254">
    <property type="entry name" value="Trypsin_dom"/>
</dbReference>
<feature type="domain" description="Peptidase S1" evidence="4">
    <location>
        <begin position="164"/>
        <end position="252"/>
    </location>
</feature>
<dbReference type="EMBL" id="BDRX01000031">
    <property type="protein sequence ID" value="GBF92356.1"/>
    <property type="molecule type" value="Genomic_DNA"/>
</dbReference>
<dbReference type="InterPro" id="IPR043504">
    <property type="entry name" value="Peptidase_S1_PA_chymotrypsin"/>
</dbReference>
<feature type="chain" id="PRO_5015983005" description="Peptidase S1 domain-containing protein" evidence="3">
    <location>
        <begin position="33"/>
        <end position="346"/>
    </location>
</feature>
<organism evidence="5 6">
    <name type="scientific">Raphidocelis subcapitata</name>
    <dbReference type="NCBI Taxonomy" id="307507"/>
    <lineage>
        <taxon>Eukaryota</taxon>
        <taxon>Viridiplantae</taxon>
        <taxon>Chlorophyta</taxon>
        <taxon>core chlorophytes</taxon>
        <taxon>Chlorophyceae</taxon>
        <taxon>CS clade</taxon>
        <taxon>Sphaeropleales</taxon>
        <taxon>Selenastraceae</taxon>
        <taxon>Raphidocelis</taxon>
    </lineage>
</organism>
<dbReference type="AlphaFoldDB" id="A0A2V0NXK8"/>
<protein>
    <recommendedName>
        <fullName evidence="4">Peptidase S1 domain-containing protein</fullName>
    </recommendedName>
</protein>
<dbReference type="PANTHER" id="PTHR15462">
    <property type="entry name" value="SERINE PROTEASE"/>
    <property type="match status" value="1"/>
</dbReference>
<comment type="caution">
    <text evidence="5">The sequence shown here is derived from an EMBL/GenBank/DDBJ whole genome shotgun (WGS) entry which is preliminary data.</text>
</comment>
<evidence type="ECO:0000256" key="1">
    <source>
        <dbReference type="ARBA" id="ARBA00007664"/>
    </source>
</evidence>
<evidence type="ECO:0000259" key="4">
    <source>
        <dbReference type="Pfam" id="PF00089"/>
    </source>
</evidence>
<dbReference type="OrthoDB" id="10037376at2759"/>
<evidence type="ECO:0000256" key="3">
    <source>
        <dbReference type="SAM" id="SignalP"/>
    </source>
</evidence>
<keyword evidence="6" id="KW-1185">Reference proteome</keyword>
<dbReference type="InterPro" id="IPR050966">
    <property type="entry name" value="Glutamyl_endopeptidase"/>
</dbReference>
<evidence type="ECO:0000313" key="6">
    <source>
        <dbReference type="Proteomes" id="UP000247498"/>
    </source>
</evidence>
<dbReference type="PANTHER" id="PTHR15462:SF8">
    <property type="entry name" value="SERINE PROTEASE"/>
    <property type="match status" value="1"/>
</dbReference>
<dbReference type="InParanoid" id="A0A2V0NXK8"/>
<accession>A0A2V0NXK8</accession>
<dbReference type="Gene3D" id="2.40.10.10">
    <property type="entry name" value="Trypsin-like serine proteases"/>
    <property type="match status" value="1"/>
</dbReference>
<dbReference type="SUPFAM" id="SSF50494">
    <property type="entry name" value="Trypsin-like serine proteases"/>
    <property type="match status" value="1"/>
</dbReference>
<dbReference type="Proteomes" id="UP000247498">
    <property type="component" value="Unassembled WGS sequence"/>
</dbReference>
<reference evidence="5 6" key="1">
    <citation type="journal article" date="2018" name="Sci. Rep.">
        <title>Raphidocelis subcapitata (=Pseudokirchneriella subcapitata) provides an insight into genome evolution and environmental adaptations in the Sphaeropleales.</title>
        <authorList>
            <person name="Suzuki S."/>
            <person name="Yamaguchi H."/>
            <person name="Nakajima N."/>
            <person name="Kawachi M."/>
        </authorList>
    </citation>
    <scope>NUCLEOTIDE SEQUENCE [LARGE SCALE GENOMIC DNA]</scope>
    <source>
        <strain evidence="5 6">NIES-35</strain>
    </source>
</reference>
<evidence type="ECO:0000313" key="5">
    <source>
        <dbReference type="EMBL" id="GBF92356.1"/>
    </source>
</evidence>
<dbReference type="GO" id="GO:0006508">
    <property type="term" value="P:proteolysis"/>
    <property type="evidence" value="ECO:0007669"/>
    <property type="project" value="InterPro"/>
</dbReference>
<dbReference type="InterPro" id="IPR018114">
    <property type="entry name" value="TRYPSIN_HIS"/>
</dbReference>
<dbReference type="PROSITE" id="PS00134">
    <property type="entry name" value="TRYPSIN_HIS"/>
    <property type="match status" value="1"/>
</dbReference>
<sequence length="346" mass="36091">MAPPVMGPATSLAAAAALALLLLLASAAPSAAQDAGVPSEMVFRIPSLQPAEPAKTRSGLAAFKLDSTETADAAGATVQSAAGIQDRTLELPPEAGSSLLDAIGAPAPAQEEADIAAAASYAPESGDAGASGYSFSDTRLGRSASAFAPFVRPAGKLYMTFPDGNYVCSGSLIGKSLVVTAAHCLVDFGSVVKASKVSFSPNYDATSTNNSWFKAIEFVVPESYIEGTDTCDVDDETPAGVVCSNDLALVWLDVDKNGRQAYQAAGGRYYNYLVNAFQATKRTMPGEASRPIPKYLAITQLDERSAGLQQCCGIPSRRRHRIGRSYPAAWDKGGRMQMSNSPGFEL</sequence>
<comment type="similarity">
    <text evidence="1">Belongs to the peptidase S1 family.</text>
</comment>
<feature type="signal peptide" evidence="3">
    <location>
        <begin position="1"/>
        <end position="32"/>
    </location>
</feature>
<gene>
    <name evidence="5" type="ORF">Rsub_05558</name>
</gene>
<keyword evidence="2 3" id="KW-0732">Signal</keyword>